<dbReference type="InterPro" id="IPR011993">
    <property type="entry name" value="PH-like_dom_sf"/>
</dbReference>
<dbReference type="PANTHER" id="PTHR12844:SF42">
    <property type="entry name" value="CONNECTOR ENHANCER OF KSR PROTEIN CNK"/>
    <property type="match status" value="1"/>
</dbReference>
<feature type="domain" description="PH" evidence="1">
    <location>
        <begin position="22"/>
        <end position="123"/>
    </location>
</feature>
<dbReference type="AlphaFoldDB" id="A0A183INB3"/>
<dbReference type="WBParaSite" id="SBAD_0000531901-mRNA-1">
    <property type="protein sequence ID" value="SBAD_0000531901-mRNA-1"/>
    <property type="gene ID" value="SBAD_0000531901"/>
</dbReference>
<dbReference type="OrthoDB" id="74412at2759"/>
<accession>A0A183INB3</accession>
<evidence type="ECO:0000313" key="2">
    <source>
        <dbReference type="EMBL" id="VDP06286.1"/>
    </source>
</evidence>
<dbReference type="SMART" id="SM00233">
    <property type="entry name" value="PH"/>
    <property type="match status" value="1"/>
</dbReference>
<evidence type="ECO:0000313" key="3">
    <source>
        <dbReference type="Proteomes" id="UP000270296"/>
    </source>
</evidence>
<sequence length="134" mass="15128">MPWIRRIADVTWKEIPCRSLGSTDHSGWVHVSMAPHRVFSHHWTKRYIVLKERCVYIYTSPEDSKALNVVSLTGLTVSPSGPDFITTKPNVFVVKGVACQIYFSCEHAQDMITWLNKMGLAAIGYEAQTTSSKL</sequence>
<dbReference type="PROSITE" id="PS50003">
    <property type="entry name" value="PH_DOMAIN"/>
    <property type="match status" value="1"/>
</dbReference>
<evidence type="ECO:0000313" key="4">
    <source>
        <dbReference type="WBParaSite" id="SBAD_0000531901-mRNA-1"/>
    </source>
</evidence>
<keyword evidence="3" id="KW-1185">Reference proteome</keyword>
<dbReference type="Pfam" id="PF00169">
    <property type="entry name" value="PH"/>
    <property type="match status" value="1"/>
</dbReference>
<name>A0A183INB3_9BILA</name>
<organism evidence="4">
    <name type="scientific">Soboliphyme baturini</name>
    <dbReference type="NCBI Taxonomy" id="241478"/>
    <lineage>
        <taxon>Eukaryota</taxon>
        <taxon>Metazoa</taxon>
        <taxon>Ecdysozoa</taxon>
        <taxon>Nematoda</taxon>
        <taxon>Enoplea</taxon>
        <taxon>Dorylaimia</taxon>
        <taxon>Dioctophymatida</taxon>
        <taxon>Dioctophymatoidea</taxon>
        <taxon>Soboliphymatidae</taxon>
        <taxon>Soboliphyme</taxon>
    </lineage>
</organism>
<evidence type="ECO:0000259" key="1">
    <source>
        <dbReference type="PROSITE" id="PS50003"/>
    </source>
</evidence>
<dbReference type="SUPFAM" id="SSF50729">
    <property type="entry name" value="PH domain-like"/>
    <property type="match status" value="1"/>
</dbReference>
<dbReference type="PANTHER" id="PTHR12844">
    <property type="entry name" value="CONNECTOR ENCHANCER OF KINASE SUPPRESSOR OF RAS"/>
    <property type="match status" value="1"/>
</dbReference>
<reference evidence="4" key="1">
    <citation type="submission" date="2016-06" db="UniProtKB">
        <authorList>
            <consortium name="WormBaseParasite"/>
        </authorList>
    </citation>
    <scope>IDENTIFICATION</scope>
</reference>
<dbReference type="Gene3D" id="2.30.29.30">
    <property type="entry name" value="Pleckstrin-homology domain (PH domain)/Phosphotyrosine-binding domain (PTB)"/>
    <property type="match status" value="1"/>
</dbReference>
<reference evidence="2 3" key="2">
    <citation type="submission" date="2018-11" db="EMBL/GenBank/DDBJ databases">
        <authorList>
            <consortium name="Pathogen Informatics"/>
        </authorList>
    </citation>
    <scope>NUCLEOTIDE SEQUENCE [LARGE SCALE GENOMIC DNA]</scope>
</reference>
<protein>
    <submittedName>
        <fullName evidence="4">PH domain-containing protein</fullName>
    </submittedName>
</protein>
<dbReference type="Proteomes" id="UP000270296">
    <property type="component" value="Unassembled WGS sequence"/>
</dbReference>
<gene>
    <name evidence="2" type="ORF">SBAD_LOCUS5109</name>
</gene>
<proteinExistence type="predicted"/>
<dbReference type="InterPro" id="IPR001849">
    <property type="entry name" value="PH_domain"/>
</dbReference>
<dbReference type="EMBL" id="UZAM01008758">
    <property type="protein sequence ID" value="VDP06286.1"/>
    <property type="molecule type" value="Genomic_DNA"/>
</dbReference>
<dbReference type="InterPro" id="IPR051566">
    <property type="entry name" value="CNKSR"/>
</dbReference>